<protein>
    <submittedName>
        <fullName evidence="1">Uncharacterized protein</fullName>
    </submittedName>
</protein>
<reference evidence="1 2" key="1">
    <citation type="journal article" date="2015" name="Nature">
        <title>rRNA introns, odd ribosomes, and small enigmatic genomes across a large radiation of phyla.</title>
        <authorList>
            <person name="Brown C.T."/>
            <person name="Hug L.A."/>
            <person name="Thomas B.C."/>
            <person name="Sharon I."/>
            <person name="Castelle C.J."/>
            <person name="Singh A."/>
            <person name="Wilkins M.J."/>
            <person name="Williams K.H."/>
            <person name="Banfield J.F."/>
        </authorList>
    </citation>
    <scope>NUCLEOTIDE SEQUENCE [LARGE SCALE GENOMIC DNA]</scope>
</reference>
<accession>A0A0G0B5W1</accession>
<gene>
    <name evidence="1" type="ORF">UR61_C0040G0001</name>
</gene>
<sequence length="109" mass="12643">MQSSIEFGNRSLGHTEYKPLGWSIKDLRVPRNVHIVDLNDGLLPIIFSPYINQLHNEGIIDTRRLFSLYLIEDKKSQDNTDLLVSQEREDCTVINRINLLELESIYGDE</sequence>
<proteinExistence type="predicted"/>
<organism evidence="1 2">
    <name type="scientific">candidate division WS6 bacterium GW2011_GWE1_34_7</name>
    <dbReference type="NCBI Taxonomy" id="1619093"/>
    <lineage>
        <taxon>Bacteria</taxon>
        <taxon>Candidatus Dojkabacteria</taxon>
    </lineage>
</organism>
<comment type="caution">
    <text evidence="1">The sequence shown here is derived from an EMBL/GenBank/DDBJ whole genome shotgun (WGS) entry which is preliminary data.</text>
</comment>
<dbReference type="Proteomes" id="UP000033866">
    <property type="component" value="Unassembled WGS sequence"/>
</dbReference>
<dbReference type="AlphaFoldDB" id="A0A0G0B5W1"/>
<evidence type="ECO:0000313" key="2">
    <source>
        <dbReference type="Proteomes" id="UP000033866"/>
    </source>
</evidence>
<dbReference type="EMBL" id="LBPV01000040">
    <property type="protein sequence ID" value="KKP64768.1"/>
    <property type="molecule type" value="Genomic_DNA"/>
</dbReference>
<name>A0A0G0B5W1_9BACT</name>
<evidence type="ECO:0000313" key="1">
    <source>
        <dbReference type="EMBL" id="KKP64768.1"/>
    </source>
</evidence>